<dbReference type="PROSITE" id="PS51032">
    <property type="entry name" value="AP2_ERF"/>
    <property type="match status" value="1"/>
</dbReference>
<gene>
    <name evidence="9" type="ORF">Taro_016627</name>
</gene>
<accession>A0A843UE75</accession>
<organism evidence="9 10">
    <name type="scientific">Colocasia esculenta</name>
    <name type="common">Wild taro</name>
    <name type="synonym">Arum esculentum</name>
    <dbReference type="NCBI Taxonomy" id="4460"/>
    <lineage>
        <taxon>Eukaryota</taxon>
        <taxon>Viridiplantae</taxon>
        <taxon>Streptophyta</taxon>
        <taxon>Embryophyta</taxon>
        <taxon>Tracheophyta</taxon>
        <taxon>Spermatophyta</taxon>
        <taxon>Magnoliopsida</taxon>
        <taxon>Liliopsida</taxon>
        <taxon>Araceae</taxon>
        <taxon>Aroideae</taxon>
        <taxon>Colocasieae</taxon>
        <taxon>Colocasia</taxon>
    </lineage>
</organism>
<keyword evidence="5" id="KW-0539">Nucleus</keyword>
<dbReference type="Gene3D" id="3.30.730.10">
    <property type="entry name" value="AP2/ERF domain"/>
    <property type="match status" value="1"/>
</dbReference>
<feature type="non-terminal residue" evidence="9">
    <location>
        <position position="1"/>
    </location>
</feature>
<keyword evidence="4" id="KW-0804">Transcription</keyword>
<dbReference type="GO" id="GO:0003700">
    <property type="term" value="F:DNA-binding transcription factor activity"/>
    <property type="evidence" value="ECO:0007669"/>
    <property type="project" value="InterPro"/>
</dbReference>
<evidence type="ECO:0000256" key="5">
    <source>
        <dbReference type="ARBA" id="ARBA00023242"/>
    </source>
</evidence>
<dbReference type="PANTHER" id="PTHR32467">
    <property type="entry name" value="AP2-LIKE ETHYLENE-RESPONSIVE TRANSCRIPTION FACTOR"/>
    <property type="match status" value="1"/>
</dbReference>
<dbReference type="InterPro" id="IPR016177">
    <property type="entry name" value="DNA-bd_dom_sf"/>
</dbReference>
<dbReference type="InterPro" id="IPR036955">
    <property type="entry name" value="AP2/ERF_dom_sf"/>
</dbReference>
<comment type="similarity">
    <text evidence="6">Belongs to the AP2/ERF transcription factor family. AP2 subfamily.</text>
</comment>
<dbReference type="GO" id="GO:0003677">
    <property type="term" value="F:DNA binding"/>
    <property type="evidence" value="ECO:0007669"/>
    <property type="project" value="UniProtKB-KW"/>
</dbReference>
<evidence type="ECO:0000259" key="8">
    <source>
        <dbReference type="PROSITE" id="PS51032"/>
    </source>
</evidence>
<dbReference type="AlphaFoldDB" id="A0A843UE75"/>
<dbReference type="GO" id="GO:0005634">
    <property type="term" value="C:nucleus"/>
    <property type="evidence" value="ECO:0007669"/>
    <property type="project" value="UniProtKB-SubCell"/>
</dbReference>
<evidence type="ECO:0000256" key="3">
    <source>
        <dbReference type="ARBA" id="ARBA00023125"/>
    </source>
</evidence>
<dbReference type="OrthoDB" id="1748013at2759"/>
<dbReference type="EMBL" id="NMUH01000739">
    <property type="protein sequence ID" value="MQL84102.1"/>
    <property type="molecule type" value="Genomic_DNA"/>
</dbReference>
<comment type="subcellular location">
    <subcellularLocation>
        <location evidence="1">Nucleus</location>
    </subcellularLocation>
</comment>
<comment type="caution">
    <text evidence="9">The sequence shown here is derived from an EMBL/GenBank/DDBJ whole genome shotgun (WGS) entry which is preliminary data.</text>
</comment>
<feature type="domain" description="AP2/ERF" evidence="8">
    <location>
        <begin position="1"/>
        <end position="133"/>
    </location>
</feature>
<evidence type="ECO:0000256" key="2">
    <source>
        <dbReference type="ARBA" id="ARBA00023015"/>
    </source>
</evidence>
<keyword evidence="10" id="KW-1185">Reference proteome</keyword>
<evidence type="ECO:0000256" key="1">
    <source>
        <dbReference type="ARBA" id="ARBA00004123"/>
    </source>
</evidence>
<keyword evidence="3" id="KW-0238">DNA-binding</keyword>
<keyword evidence="2" id="KW-0805">Transcription regulation</keyword>
<name>A0A843UE75_COLES</name>
<evidence type="ECO:0000256" key="7">
    <source>
        <dbReference type="SAM" id="MobiDB-lite"/>
    </source>
</evidence>
<dbReference type="InterPro" id="IPR001471">
    <property type="entry name" value="AP2/ERF_dom"/>
</dbReference>
<dbReference type="Proteomes" id="UP000652761">
    <property type="component" value="Unassembled WGS sequence"/>
</dbReference>
<protein>
    <recommendedName>
        <fullName evidence="8">AP2/ERF domain-containing protein</fullName>
    </recommendedName>
</protein>
<feature type="region of interest" description="Disordered" evidence="7">
    <location>
        <begin position="12"/>
        <end position="31"/>
    </location>
</feature>
<dbReference type="SUPFAM" id="SSF54171">
    <property type="entry name" value="DNA-binding domain"/>
    <property type="match status" value="1"/>
</dbReference>
<sequence>LGGVRSRLRLWAEPADEEEGEPEGWTASVGNTTEKLEAEALWLAEKMAACGAVGEAVVRWGAAAGLGQMTLASEPQLQGTFVRISARTNKSMSAGYREATMVASGFETAHSAARAYDREATKFRGVDADINFCLEDYIEDMKHVR</sequence>
<evidence type="ECO:0000313" key="9">
    <source>
        <dbReference type="EMBL" id="MQL84102.1"/>
    </source>
</evidence>
<dbReference type="GO" id="GO:0016567">
    <property type="term" value="P:protein ubiquitination"/>
    <property type="evidence" value="ECO:0007669"/>
    <property type="project" value="UniProtKB-UniPathway"/>
</dbReference>
<dbReference type="SMART" id="SM00380">
    <property type="entry name" value="AP2"/>
    <property type="match status" value="1"/>
</dbReference>
<evidence type="ECO:0000256" key="4">
    <source>
        <dbReference type="ARBA" id="ARBA00023163"/>
    </source>
</evidence>
<dbReference type="PANTHER" id="PTHR32467:SF118">
    <property type="entry name" value="ETHYLENE-RESPONSIVE TRANSCRIPTION FACTOR RAP2-7"/>
    <property type="match status" value="1"/>
</dbReference>
<evidence type="ECO:0000256" key="6">
    <source>
        <dbReference type="ARBA" id="ARBA00037973"/>
    </source>
</evidence>
<evidence type="ECO:0000313" key="10">
    <source>
        <dbReference type="Proteomes" id="UP000652761"/>
    </source>
</evidence>
<dbReference type="UniPathway" id="UPA00143"/>
<proteinExistence type="inferred from homology"/>
<reference evidence="9" key="1">
    <citation type="submission" date="2017-07" db="EMBL/GenBank/DDBJ databases">
        <title>Taro Niue Genome Assembly and Annotation.</title>
        <authorList>
            <person name="Atibalentja N."/>
            <person name="Keating K."/>
            <person name="Fields C.J."/>
        </authorList>
    </citation>
    <scope>NUCLEOTIDE SEQUENCE</scope>
    <source>
        <strain evidence="9">Niue_2</strain>
        <tissue evidence="9">Leaf</tissue>
    </source>
</reference>